<gene>
    <name evidence="1" type="ORF">ACFQ1S_15050</name>
</gene>
<accession>A0ABW3M861</accession>
<sequence>MGTNYWWRRRRPTTAPKAPRTLDIDRFARNQCASLTSDQVASLGLGAFRTTSFDTGCRWSTDEKTTFDLRFVKVDTLGQVYRDANNGDWPVFEPFDVNGFPAVKRQQPNTDKDAVFNCNVTVGTAPSQGIEIIALNTGQRVDWCAKSVAAAQFVVHNLGG</sequence>
<dbReference type="Pfam" id="PF12079">
    <property type="entry name" value="DUF3558"/>
    <property type="match status" value="1"/>
</dbReference>
<dbReference type="Proteomes" id="UP001597045">
    <property type="component" value="Unassembled WGS sequence"/>
</dbReference>
<keyword evidence="2" id="KW-1185">Reference proteome</keyword>
<evidence type="ECO:0000313" key="2">
    <source>
        <dbReference type="Proteomes" id="UP001597045"/>
    </source>
</evidence>
<protein>
    <submittedName>
        <fullName evidence="1">DUF3558 domain-containing protein</fullName>
    </submittedName>
</protein>
<dbReference type="EMBL" id="JBHTIS010000785">
    <property type="protein sequence ID" value="MFD1046773.1"/>
    <property type="molecule type" value="Genomic_DNA"/>
</dbReference>
<name>A0ABW3M861_9PSEU</name>
<reference evidence="2" key="1">
    <citation type="journal article" date="2019" name="Int. J. Syst. Evol. Microbiol.">
        <title>The Global Catalogue of Microorganisms (GCM) 10K type strain sequencing project: providing services to taxonomists for standard genome sequencing and annotation.</title>
        <authorList>
            <consortium name="The Broad Institute Genomics Platform"/>
            <consortium name="The Broad Institute Genome Sequencing Center for Infectious Disease"/>
            <person name="Wu L."/>
            <person name="Ma J."/>
        </authorList>
    </citation>
    <scope>NUCLEOTIDE SEQUENCE [LARGE SCALE GENOMIC DNA]</scope>
    <source>
        <strain evidence="2">JCM 31486</strain>
    </source>
</reference>
<proteinExistence type="predicted"/>
<comment type="caution">
    <text evidence="1">The sequence shown here is derived from an EMBL/GenBank/DDBJ whole genome shotgun (WGS) entry which is preliminary data.</text>
</comment>
<evidence type="ECO:0000313" key="1">
    <source>
        <dbReference type="EMBL" id="MFD1046773.1"/>
    </source>
</evidence>
<organism evidence="1 2">
    <name type="scientific">Kibdelosporangium lantanae</name>
    <dbReference type="NCBI Taxonomy" id="1497396"/>
    <lineage>
        <taxon>Bacteria</taxon>
        <taxon>Bacillati</taxon>
        <taxon>Actinomycetota</taxon>
        <taxon>Actinomycetes</taxon>
        <taxon>Pseudonocardiales</taxon>
        <taxon>Pseudonocardiaceae</taxon>
        <taxon>Kibdelosporangium</taxon>
    </lineage>
</organism>
<dbReference type="InterPro" id="IPR024520">
    <property type="entry name" value="DUF3558"/>
</dbReference>